<name>A0ABM1DYG6_PRICU</name>
<feature type="compositionally biased region" description="Basic residues" evidence="2">
    <location>
        <begin position="448"/>
        <end position="460"/>
    </location>
</feature>
<feature type="compositionally biased region" description="Low complexity" evidence="2">
    <location>
        <begin position="373"/>
        <end position="386"/>
    </location>
</feature>
<evidence type="ECO:0000313" key="4">
    <source>
        <dbReference type="RefSeq" id="XP_014664987.1"/>
    </source>
</evidence>
<feature type="compositionally biased region" description="Low complexity" evidence="2">
    <location>
        <begin position="146"/>
        <end position="162"/>
    </location>
</feature>
<feature type="coiled-coil region" evidence="1">
    <location>
        <begin position="58"/>
        <end position="85"/>
    </location>
</feature>
<feature type="region of interest" description="Disordered" evidence="2">
    <location>
        <begin position="142"/>
        <end position="185"/>
    </location>
</feature>
<evidence type="ECO:0000256" key="1">
    <source>
        <dbReference type="SAM" id="Coils"/>
    </source>
</evidence>
<protein>
    <submittedName>
        <fullName evidence="4">Uncharacterized protein PB18E9.04c-like</fullName>
    </submittedName>
</protein>
<dbReference type="Proteomes" id="UP000695022">
    <property type="component" value="Unplaced"/>
</dbReference>
<keyword evidence="1" id="KW-0175">Coiled coil</keyword>
<proteinExistence type="predicted"/>
<feature type="region of interest" description="Disordered" evidence="2">
    <location>
        <begin position="513"/>
        <end position="542"/>
    </location>
</feature>
<sequence>MNSSQIRRRRRVRVVKKNLNRSVTRHYNRSGRTGQGVANSSLVQQSLKSNNRALAKALEQGRRDLHQLRNSYTELQHENQELVIKVTTLERIVGMDYDVLDEIINERISVIQRNAKLVIRKIGSSLLTAADELQELERVCVKNSRDSTSSTTSRQRPSTASSEDSRSLGGRLPSDGPQISIYGQNHKPCPLPSYVTARKVNPVLSKHDAGRKGDDASTCRPKQHGDGCKEEARRIFTSSGPVQRTPTVNTVHQRVAVKPSDIAVPVIVFESTEDSFATGEPLRGVSSGRLQAVVDVDETSDGRSVMKPPAAAHVTNPDADSTLAKTMLPRDPASPLSSATLPPDPASPLSSAMLPPDPALLLSSAKLPPPAGSPSSPATPLLPAMLPSPAGSPSLLATLPSPPLGASETLCMAEDMNLTVTFDRTIIYDPLSDERVEAPVAPPTGRDVKKKRRSRRKKSRISLTPDIHSPSMTSQPLPCDDEVAETSHPTRLRRRRTAINYKEPSTMIKMRQGDAHTDTFSLQLYNPASKRRSKKSMASQPK</sequence>
<accession>A0ABM1DYG6</accession>
<gene>
    <name evidence="4" type="primary">LOC106807216</name>
</gene>
<evidence type="ECO:0000313" key="3">
    <source>
        <dbReference type="Proteomes" id="UP000695022"/>
    </source>
</evidence>
<dbReference type="RefSeq" id="XP_014664987.1">
    <property type="nucleotide sequence ID" value="XM_014809501.1"/>
</dbReference>
<keyword evidence="3" id="KW-1185">Reference proteome</keyword>
<reference evidence="4" key="1">
    <citation type="submission" date="2025-08" db="UniProtKB">
        <authorList>
            <consortium name="RefSeq"/>
        </authorList>
    </citation>
    <scope>IDENTIFICATION</scope>
</reference>
<organism evidence="3 4">
    <name type="scientific">Priapulus caudatus</name>
    <name type="common">Priapulid worm</name>
    <dbReference type="NCBI Taxonomy" id="37621"/>
    <lineage>
        <taxon>Eukaryota</taxon>
        <taxon>Metazoa</taxon>
        <taxon>Ecdysozoa</taxon>
        <taxon>Scalidophora</taxon>
        <taxon>Priapulida</taxon>
        <taxon>Priapulimorpha</taxon>
        <taxon>Priapulimorphida</taxon>
        <taxon>Priapulidae</taxon>
        <taxon>Priapulus</taxon>
    </lineage>
</organism>
<evidence type="ECO:0000256" key="2">
    <source>
        <dbReference type="SAM" id="MobiDB-lite"/>
    </source>
</evidence>
<feature type="region of interest" description="Disordered" evidence="2">
    <location>
        <begin position="205"/>
        <end position="229"/>
    </location>
</feature>
<feature type="region of interest" description="Disordered" evidence="2">
    <location>
        <begin position="437"/>
        <end position="491"/>
    </location>
</feature>
<feature type="region of interest" description="Disordered" evidence="2">
    <location>
        <begin position="299"/>
        <end position="386"/>
    </location>
</feature>
<dbReference type="GeneID" id="106807216"/>
<feature type="compositionally biased region" description="Low complexity" evidence="2">
    <location>
        <begin position="331"/>
        <end position="366"/>
    </location>
</feature>